<evidence type="ECO:0000313" key="3">
    <source>
        <dbReference type="EMBL" id="MBR7829254.1"/>
    </source>
</evidence>
<dbReference type="RefSeq" id="WP_212520389.1">
    <property type="nucleotide sequence ID" value="NZ_JAGSOH010000079.1"/>
</dbReference>
<dbReference type="Proteomes" id="UP000676325">
    <property type="component" value="Unassembled WGS sequence"/>
</dbReference>
<accession>A0A941EHL5</accession>
<reference evidence="3" key="1">
    <citation type="submission" date="2021-04" db="EMBL/GenBank/DDBJ databases">
        <title>Genome based classification of Actinospica acidithermotolerans sp. nov., an actinobacterium isolated from an Indonesian hot spring.</title>
        <authorList>
            <person name="Kusuma A.B."/>
            <person name="Putra K.E."/>
            <person name="Nafisah S."/>
            <person name="Loh J."/>
            <person name="Nouioui I."/>
            <person name="Goodfellow M."/>
        </authorList>
    </citation>
    <scope>NUCLEOTIDE SEQUENCE</scope>
    <source>
        <strain evidence="3">MGRD01-02</strain>
    </source>
</reference>
<dbReference type="AlphaFoldDB" id="A0A941EHL5"/>
<name>A0A941EHL5_9ACTN</name>
<sequence length="304" mass="32283">MTVTTTAATADRTTLLTSALMLAERGMHVFPLKPGTKVPALYGEWEQRATTDPTRIRRCWSGGPYNIGVACGPSGLLVVDCDTPKPETPPPSAPFNVPGVNEGADVLVMLAERYAAPFPWGDFHVVTGRGGMHLYFRQPDGPALRNTAGRLGWLIDTRGAGGYVVGPGSIVDGKPYRAFGEPYAEPLPGWLARLLTAPKQRPVAPTRPPNRPAGGPRQPGAYAAKVLREELATILAAKPGTRNDTLNKVAFNLGTHAARGTVPEDLARDTLDFAVGNLSGDVAKSEATARRSFEDGLQKGAAPR</sequence>
<comment type="caution">
    <text evidence="3">The sequence shown here is derived from an EMBL/GenBank/DDBJ whole genome shotgun (WGS) entry which is preliminary data.</text>
</comment>
<feature type="region of interest" description="Disordered" evidence="1">
    <location>
        <begin position="280"/>
        <end position="304"/>
    </location>
</feature>
<evidence type="ECO:0000313" key="4">
    <source>
        <dbReference type="Proteomes" id="UP000676325"/>
    </source>
</evidence>
<dbReference type="InterPro" id="IPR015330">
    <property type="entry name" value="DNA_primase/pol_bifunc_N"/>
</dbReference>
<organism evidence="3 4">
    <name type="scientific">Actinospica acidithermotolerans</name>
    <dbReference type="NCBI Taxonomy" id="2828514"/>
    <lineage>
        <taxon>Bacteria</taxon>
        <taxon>Bacillati</taxon>
        <taxon>Actinomycetota</taxon>
        <taxon>Actinomycetes</taxon>
        <taxon>Catenulisporales</taxon>
        <taxon>Actinospicaceae</taxon>
        <taxon>Actinospica</taxon>
    </lineage>
</organism>
<feature type="domain" description="DNA primase/polymerase bifunctional N-terminal" evidence="2">
    <location>
        <begin position="19"/>
        <end position="191"/>
    </location>
</feature>
<dbReference type="SMART" id="SM00943">
    <property type="entry name" value="Prim-Pol"/>
    <property type="match status" value="1"/>
</dbReference>
<feature type="compositionally biased region" description="Basic and acidic residues" evidence="1">
    <location>
        <begin position="283"/>
        <end position="297"/>
    </location>
</feature>
<keyword evidence="4" id="KW-1185">Reference proteome</keyword>
<protein>
    <submittedName>
        <fullName evidence="3">Bifunctional DNA primase/polymerase</fullName>
    </submittedName>
</protein>
<evidence type="ECO:0000256" key="1">
    <source>
        <dbReference type="SAM" id="MobiDB-lite"/>
    </source>
</evidence>
<dbReference type="SUPFAM" id="SSF56747">
    <property type="entry name" value="Prim-pol domain"/>
    <property type="match status" value="1"/>
</dbReference>
<evidence type="ECO:0000259" key="2">
    <source>
        <dbReference type="SMART" id="SM00943"/>
    </source>
</evidence>
<dbReference type="CDD" id="cd04859">
    <property type="entry name" value="Prim_Pol"/>
    <property type="match status" value="1"/>
</dbReference>
<dbReference type="Pfam" id="PF09250">
    <property type="entry name" value="Prim-Pol"/>
    <property type="match status" value="1"/>
</dbReference>
<gene>
    <name evidence="3" type="ORF">KDK95_23300</name>
</gene>
<dbReference type="EMBL" id="JAGSOH010000079">
    <property type="protein sequence ID" value="MBR7829254.1"/>
    <property type="molecule type" value="Genomic_DNA"/>
</dbReference>
<feature type="region of interest" description="Disordered" evidence="1">
    <location>
        <begin position="200"/>
        <end position="219"/>
    </location>
</feature>
<proteinExistence type="predicted"/>